<proteinExistence type="predicted"/>
<dbReference type="Pfam" id="PF13704">
    <property type="entry name" value="Glyco_tranf_2_4"/>
    <property type="match status" value="1"/>
</dbReference>
<keyword evidence="2" id="KW-1185">Reference proteome</keyword>
<protein>
    <recommendedName>
        <fullName evidence="3">Glycosyltransferase family 2 protein</fullName>
    </recommendedName>
</protein>
<dbReference type="Gene3D" id="3.90.550.10">
    <property type="entry name" value="Spore Coat Polysaccharide Biosynthesis Protein SpsA, Chain A"/>
    <property type="match status" value="1"/>
</dbReference>
<reference evidence="1 2" key="1">
    <citation type="submission" date="2019-10" db="EMBL/GenBank/DDBJ databases">
        <title>Bifidobacterium from non-human primates.</title>
        <authorList>
            <person name="Modesto M."/>
        </authorList>
    </citation>
    <scope>NUCLEOTIDE SEQUENCE [LARGE SCALE GENOMIC DNA]</scope>
    <source>
        <strain evidence="1 2">TREC</strain>
    </source>
</reference>
<organism evidence="1 2">
    <name type="scientific">Bifidobacterium avesanii</name>
    <dbReference type="NCBI Taxonomy" id="1798157"/>
    <lineage>
        <taxon>Bacteria</taxon>
        <taxon>Bacillati</taxon>
        <taxon>Actinomycetota</taxon>
        <taxon>Actinomycetes</taxon>
        <taxon>Bifidobacteriales</taxon>
        <taxon>Bifidobacteriaceae</taxon>
        <taxon>Bifidobacterium</taxon>
    </lineage>
</organism>
<dbReference type="RefSeq" id="WP_152351091.1">
    <property type="nucleotide sequence ID" value="NZ_WBSN01000022.1"/>
</dbReference>
<dbReference type="InterPro" id="IPR029044">
    <property type="entry name" value="Nucleotide-diphossugar_trans"/>
</dbReference>
<dbReference type="AlphaFoldDB" id="A0A7K3TJJ3"/>
<dbReference type="OrthoDB" id="9815923at2"/>
<evidence type="ECO:0000313" key="2">
    <source>
        <dbReference type="Proteomes" id="UP000469763"/>
    </source>
</evidence>
<dbReference type="EMBL" id="WHZY01000019">
    <property type="protein sequence ID" value="NEG79202.1"/>
    <property type="molecule type" value="Genomic_DNA"/>
</dbReference>
<evidence type="ECO:0000313" key="1">
    <source>
        <dbReference type="EMBL" id="NEG79202.1"/>
    </source>
</evidence>
<dbReference type="SUPFAM" id="SSF53448">
    <property type="entry name" value="Nucleotide-diphospho-sugar transferases"/>
    <property type="match status" value="1"/>
</dbReference>
<comment type="caution">
    <text evidence="1">The sequence shown here is derived from an EMBL/GenBank/DDBJ whole genome shotgun (WGS) entry which is preliminary data.</text>
</comment>
<accession>A0A7K3TJJ3</accession>
<name>A0A7K3TJJ3_9BIFI</name>
<gene>
    <name evidence="1" type="ORF">GFD22_09520</name>
</gene>
<dbReference type="Proteomes" id="UP000469763">
    <property type="component" value="Unassembled WGS sequence"/>
</dbReference>
<sequence>MIQNMICSLPLSFKIAIAQTRTILNPQKRQAIALVDKLSSKYFPRINDQGYKKELKSFLSESFYSAEEVKDYVKSLYDDEVYIDHQGKYDDKLPTIICVVKNEEQKLNNFFAHYEQIGKFNYVFIDNLSTDMTYQILLNNNATVYKSEQKFTTNRKLAWINKVYSTLSNGSWVLLLDADELLTYCGFESIKFNNIINSFEKNNIRIASALMIDMFSNEKSESKDYLKNYRYFENKFHVEKSYYFNSIYGGIREREFSFGKGRCFLIKKHPVVKKDNKTMLIHCHYIYPFNRNFEAKTYFGLLHYKLFDKEIKKYQKIAESGSYGNNSVEYKQYLSIFKNKKYEDIFQVDADTVLFKGTQSLTKIDCLEDVRNLEK</sequence>
<evidence type="ECO:0008006" key="3">
    <source>
        <dbReference type="Google" id="ProtNLM"/>
    </source>
</evidence>